<organism evidence="2 3">
    <name type="scientific">Glomus cerebriforme</name>
    <dbReference type="NCBI Taxonomy" id="658196"/>
    <lineage>
        <taxon>Eukaryota</taxon>
        <taxon>Fungi</taxon>
        <taxon>Fungi incertae sedis</taxon>
        <taxon>Mucoromycota</taxon>
        <taxon>Glomeromycotina</taxon>
        <taxon>Glomeromycetes</taxon>
        <taxon>Glomerales</taxon>
        <taxon>Glomeraceae</taxon>
        <taxon>Glomus</taxon>
    </lineage>
</organism>
<accession>A0A397S4M8</accession>
<proteinExistence type="predicted"/>
<dbReference type="Proteomes" id="UP000265703">
    <property type="component" value="Unassembled WGS sequence"/>
</dbReference>
<evidence type="ECO:0000313" key="3">
    <source>
        <dbReference type="Proteomes" id="UP000265703"/>
    </source>
</evidence>
<comment type="caution">
    <text evidence="2">The sequence shown here is derived from an EMBL/GenBank/DDBJ whole genome shotgun (WGS) entry which is preliminary data.</text>
</comment>
<keyword evidence="1" id="KW-0175">Coiled coil</keyword>
<feature type="coiled-coil region" evidence="1">
    <location>
        <begin position="1"/>
        <end position="45"/>
    </location>
</feature>
<reference evidence="2 3" key="1">
    <citation type="submission" date="2018-06" db="EMBL/GenBank/DDBJ databases">
        <title>Comparative genomics reveals the genomic features of Rhizophagus irregularis, R. cerebriforme, R. diaphanum and Gigaspora rosea, and their symbiotic lifestyle signature.</title>
        <authorList>
            <person name="Morin E."/>
            <person name="San Clemente H."/>
            <person name="Chen E.C.H."/>
            <person name="De La Providencia I."/>
            <person name="Hainaut M."/>
            <person name="Kuo A."/>
            <person name="Kohler A."/>
            <person name="Murat C."/>
            <person name="Tang N."/>
            <person name="Roy S."/>
            <person name="Loubradou J."/>
            <person name="Henrissat B."/>
            <person name="Grigoriev I.V."/>
            <person name="Corradi N."/>
            <person name="Roux C."/>
            <person name="Martin F.M."/>
        </authorList>
    </citation>
    <scope>NUCLEOTIDE SEQUENCE [LARGE SCALE GENOMIC DNA]</scope>
    <source>
        <strain evidence="2 3">DAOM 227022</strain>
    </source>
</reference>
<evidence type="ECO:0000256" key="1">
    <source>
        <dbReference type="SAM" id="Coils"/>
    </source>
</evidence>
<gene>
    <name evidence="2" type="ORF">C1645_838701</name>
</gene>
<keyword evidence="3" id="KW-1185">Reference proteome</keyword>
<sequence>MDKLYEENKALQAARDELYRERLIVAELKWKIDNLEGSLWQVEEENTLLREYNGIFGVKMDKLYEENKALQGELE</sequence>
<dbReference type="EMBL" id="QKYT01000968">
    <property type="protein sequence ID" value="RIA80442.1"/>
    <property type="molecule type" value="Genomic_DNA"/>
</dbReference>
<evidence type="ECO:0000313" key="2">
    <source>
        <dbReference type="EMBL" id="RIA80442.1"/>
    </source>
</evidence>
<dbReference type="AlphaFoldDB" id="A0A397S4M8"/>
<name>A0A397S4M8_9GLOM</name>
<protein>
    <submittedName>
        <fullName evidence="2">Uncharacterized protein</fullName>
    </submittedName>
</protein>